<dbReference type="EMBL" id="CCAZ020000002">
    <property type="protein sequence ID" value="CEG09459.1"/>
    <property type="molecule type" value="Genomic_DNA"/>
</dbReference>
<dbReference type="SUPFAM" id="SSF46977">
    <property type="entry name" value="Succinate dehydrogenase/fumarate reductase flavoprotein C-terminal domain"/>
    <property type="match status" value="1"/>
</dbReference>
<dbReference type="InterPro" id="IPR036188">
    <property type="entry name" value="FAD/NAD-bd_sf"/>
</dbReference>
<dbReference type="Pfam" id="PF02910">
    <property type="entry name" value="Succ_DH_flav_C"/>
    <property type="match status" value="1"/>
</dbReference>
<dbReference type="PANTHER" id="PTHR11632:SF73">
    <property type="entry name" value="BLR3196 PROTEIN"/>
    <property type="match status" value="1"/>
</dbReference>
<dbReference type="STRING" id="1035.BN961_02885"/>
<dbReference type="PANTHER" id="PTHR11632">
    <property type="entry name" value="SUCCINATE DEHYDROGENASE 2 FLAVOPROTEIN SUBUNIT"/>
    <property type="match status" value="1"/>
</dbReference>
<comment type="caution">
    <text evidence="6">The sequence shown here is derived from an EMBL/GenBank/DDBJ whole genome shotgun (WGS) entry which is preliminary data.</text>
</comment>
<dbReference type="InterPro" id="IPR027477">
    <property type="entry name" value="Succ_DH/fumarate_Rdtase_cat_sf"/>
</dbReference>
<reference evidence="6 7" key="1">
    <citation type="journal article" date="2014" name="Genome Announc.">
        <title>Genome Sequence of Afipia felis Strain 76713, Isolated in Hospital Water Using an Amoeba Co-Culture Procedure.</title>
        <authorList>
            <person name="Benamar S."/>
            <person name="La Scola B."/>
            <person name="Croce O."/>
        </authorList>
    </citation>
    <scope>NUCLEOTIDE SEQUENCE [LARGE SCALE GENOMIC DNA]</scope>
    <source>
        <strain evidence="6 7">76713</strain>
    </source>
</reference>
<proteinExistence type="predicted"/>
<dbReference type="GO" id="GO:0009061">
    <property type="term" value="P:anaerobic respiration"/>
    <property type="evidence" value="ECO:0007669"/>
    <property type="project" value="TreeGrafter"/>
</dbReference>
<dbReference type="PRINTS" id="PR00368">
    <property type="entry name" value="FADPNR"/>
</dbReference>
<sequence length="571" mass="63240">MQIITTGVVVVGGGAAGCYAALELSRKGIDSVIVCKGLVGKSGASLFAGNLVLGGGLLGNTPEQGRNTAEFLIKYHNQFLIDQNWAKRCGQWIENVYYPELEEAGLYFRRDDDGNVVTSPGKIRSIAANIQGNSGVPFMDLRRKQVMKAGIRRLEETTVTSLLHGADGKVCGVFAVNCMTGEYSVVVGRAVILATGYSDRLHIRSTGTREMSGDGIAMAWRAGASLVNLEMQWWHTNDVAHPPTWQRVQIYPNPVLGSDHSARMVNSSGEEFFNQQVDDPMAFGPYTIQLKRLVKQVHAGKARYDGGYYAGFDHVDFKEIDAYTTYGKPFYQLGLDPRKGPIETAVTAHYRQGGILVDNSNMRSSVPGLYVAGGVGGHSNGLIALVTFDGKTVADGIAADFDKLQSGKVPDDEIERERHRIEAMLMMDGDGFTPVVVKEKIRRVMWEKAGIEKNHAGLTSALEDLDRIRASVLPNMKVKNRTRVANYEWLDAIDVHNMIDAAELVVHSSIERRESRGPFMRTDFPETDNENWLAANVMIKTDNGFRFERNPYELTFFQPGFARRDNMMVPW</sequence>
<dbReference type="InterPro" id="IPR037099">
    <property type="entry name" value="Fum_R/Succ_DH_flav-like_C_sf"/>
</dbReference>
<feature type="domain" description="Fumarate reductase/succinate dehydrogenase flavoprotein-like C-terminal" evidence="5">
    <location>
        <begin position="439"/>
        <end position="559"/>
    </location>
</feature>
<evidence type="ECO:0000256" key="3">
    <source>
        <dbReference type="ARBA" id="ARBA00023002"/>
    </source>
</evidence>
<keyword evidence="7" id="KW-1185">Reference proteome</keyword>
<evidence type="ECO:0000259" key="5">
    <source>
        <dbReference type="Pfam" id="PF02910"/>
    </source>
</evidence>
<protein>
    <submittedName>
        <fullName evidence="6">Succinate dehydrogenase flavoprotein subunit</fullName>
    </submittedName>
</protein>
<evidence type="ECO:0000313" key="6">
    <source>
        <dbReference type="EMBL" id="CEG09459.1"/>
    </source>
</evidence>
<dbReference type="GO" id="GO:0009055">
    <property type="term" value="F:electron transfer activity"/>
    <property type="evidence" value="ECO:0007669"/>
    <property type="project" value="TreeGrafter"/>
</dbReference>
<dbReference type="GO" id="GO:0000104">
    <property type="term" value="F:succinate dehydrogenase activity"/>
    <property type="evidence" value="ECO:0007669"/>
    <property type="project" value="TreeGrafter"/>
</dbReference>
<dbReference type="SUPFAM" id="SSF51905">
    <property type="entry name" value="FAD/NAD(P)-binding domain"/>
    <property type="match status" value="1"/>
</dbReference>
<evidence type="ECO:0000259" key="4">
    <source>
        <dbReference type="Pfam" id="PF00890"/>
    </source>
</evidence>
<dbReference type="Gene3D" id="3.50.50.60">
    <property type="entry name" value="FAD/NAD(P)-binding domain"/>
    <property type="match status" value="1"/>
</dbReference>
<dbReference type="RefSeq" id="WP_009339777.1">
    <property type="nucleotide sequence ID" value="NZ_CCAZ020000002.1"/>
</dbReference>
<accession>A0A090MUK3</accession>
<dbReference type="GO" id="GO:0050660">
    <property type="term" value="F:flavin adenine dinucleotide binding"/>
    <property type="evidence" value="ECO:0007669"/>
    <property type="project" value="TreeGrafter"/>
</dbReference>
<feature type="domain" description="FAD-dependent oxidoreductase 2 FAD-binding" evidence="4">
    <location>
        <begin position="8"/>
        <end position="381"/>
    </location>
</feature>
<dbReference type="Gene3D" id="3.90.700.10">
    <property type="entry name" value="Succinate dehydrogenase/fumarate reductase flavoprotein, catalytic domain"/>
    <property type="match status" value="1"/>
</dbReference>
<dbReference type="PIRSF" id="PIRSF000171">
    <property type="entry name" value="SDHA_APRA_LASPO"/>
    <property type="match status" value="1"/>
</dbReference>
<evidence type="ECO:0000256" key="2">
    <source>
        <dbReference type="ARBA" id="ARBA00022630"/>
    </source>
</evidence>
<dbReference type="Proteomes" id="UP000035762">
    <property type="component" value="Unassembled WGS sequence"/>
</dbReference>
<dbReference type="Gene3D" id="1.20.58.100">
    <property type="entry name" value="Fumarate reductase/succinate dehydrogenase flavoprotein-like, C-terminal domain"/>
    <property type="match status" value="1"/>
</dbReference>
<evidence type="ECO:0000313" key="7">
    <source>
        <dbReference type="Proteomes" id="UP000035762"/>
    </source>
</evidence>
<comment type="cofactor">
    <cofactor evidence="1">
        <name>FAD</name>
        <dbReference type="ChEBI" id="CHEBI:57692"/>
    </cofactor>
</comment>
<keyword evidence="3" id="KW-0560">Oxidoreductase</keyword>
<dbReference type="InterPro" id="IPR030664">
    <property type="entry name" value="SdhA/FrdA/AprA"/>
</dbReference>
<dbReference type="InterPro" id="IPR015939">
    <property type="entry name" value="Fum_Rdtase/Succ_DH_flav-like_C"/>
</dbReference>
<keyword evidence="2" id="KW-0285">Flavoprotein</keyword>
<gene>
    <name evidence="6" type="primary">sdhA_2</name>
    <name evidence="6" type="ORF">BN961_02885</name>
</gene>
<evidence type="ECO:0000256" key="1">
    <source>
        <dbReference type="ARBA" id="ARBA00001974"/>
    </source>
</evidence>
<dbReference type="AlphaFoldDB" id="A0A090MUK3"/>
<organism evidence="6 7">
    <name type="scientific">Afipia felis</name>
    <name type="common">Cat scratch disease bacillus</name>
    <dbReference type="NCBI Taxonomy" id="1035"/>
    <lineage>
        <taxon>Bacteria</taxon>
        <taxon>Pseudomonadati</taxon>
        <taxon>Pseudomonadota</taxon>
        <taxon>Alphaproteobacteria</taxon>
        <taxon>Hyphomicrobiales</taxon>
        <taxon>Nitrobacteraceae</taxon>
        <taxon>Afipia</taxon>
    </lineage>
</organism>
<dbReference type="Pfam" id="PF00890">
    <property type="entry name" value="FAD_binding_2"/>
    <property type="match status" value="1"/>
</dbReference>
<dbReference type="OrthoDB" id="9805351at2"/>
<name>A0A090MUK3_AFIFE</name>
<dbReference type="GO" id="GO:0005886">
    <property type="term" value="C:plasma membrane"/>
    <property type="evidence" value="ECO:0007669"/>
    <property type="project" value="TreeGrafter"/>
</dbReference>
<dbReference type="InterPro" id="IPR003953">
    <property type="entry name" value="FAD-dep_OxRdtase_2_FAD-bd"/>
</dbReference>